<accession>A0A6J6JI32</accession>
<dbReference type="EMBL" id="CAEZVY010000015">
    <property type="protein sequence ID" value="CAB4636907.1"/>
    <property type="molecule type" value="Genomic_DNA"/>
</dbReference>
<dbReference type="EMBL" id="CAEZTM010000005">
    <property type="protein sequence ID" value="CAB4562912.1"/>
    <property type="molecule type" value="Genomic_DNA"/>
</dbReference>
<dbReference type="Pfam" id="PF14588">
    <property type="entry name" value="YjgF_endoribonc"/>
    <property type="match status" value="1"/>
</dbReference>
<dbReference type="Gene3D" id="3.30.1330.40">
    <property type="entry name" value="RutC-like"/>
    <property type="match status" value="1"/>
</dbReference>
<dbReference type="AlphaFoldDB" id="A0A6J6JI32"/>
<dbReference type="InterPro" id="IPR013813">
    <property type="entry name" value="Endoribo_LPSP/chorism_mut-like"/>
</dbReference>
<dbReference type="InterPro" id="IPR035959">
    <property type="entry name" value="RutC-like_sf"/>
</dbReference>
<evidence type="ECO:0000313" key="2">
    <source>
        <dbReference type="EMBL" id="CAB4562912.1"/>
    </source>
</evidence>
<gene>
    <name evidence="2" type="ORF">UFOPK1684_00224</name>
    <name evidence="3" type="ORF">UFOPK2158_00247</name>
</gene>
<dbReference type="CDD" id="cd02199">
    <property type="entry name" value="YjgF_YER057c_UK114_like_1"/>
    <property type="match status" value="1"/>
</dbReference>
<organism evidence="3">
    <name type="scientific">freshwater metagenome</name>
    <dbReference type="NCBI Taxonomy" id="449393"/>
    <lineage>
        <taxon>unclassified sequences</taxon>
        <taxon>metagenomes</taxon>
        <taxon>ecological metagenomes</taxon>
    </lineage>
</organism>
<reference evidence="3" key="1">
    <citation type="submission" date="2020-05" db="EMBL/GenBank/DDBJ databases">
        <authorList>
            <person name="Chiriac C."/>
            <person name="Salcher M."/>
            <person name="Ghai R."/>
            <person name="Kavagutti S V."/>
        </authorList>
    </citation>
    <scope>NUCLEOTIDE SEQUENCE</scope>
</reference>
<proteinExistence type="predicted"/>
<name>A0A6J6JI32_9ZZZZ</name>
<dbReference type="SUPFAM" id="SSF55298">
    <property type="entry name" value="YjgF-like"/>
    <property type="match status" value="1"/>
</dbReference>
<protein>
    <submittedName>
        <fullName evidence="3">Unannotated protein</fullName>
    </submittedName>
</protein>
<evidence type="ECO:0000259" key="1">
    <source>
        <dbReference type="Pfam" id="PF14588"/>
    </source>
</evidence>
<sequence length="156" mass="15996">MGQITARLSDLGITIPQVAKPVAAYVPAMVTGNLLYTAGQLPFVDGALVQTGKLGAEVSAAQGAELARICVLNALAAAQSVLGSLETITRVVKVNGYVASHPDFIGQPQVLNGASELLAEIFGDKGLHARAAVGVAVLPLDAPVEVELILEFAPSR</sequence>
<evidence type="ECO:0000313" key="3">
    <source>
        <dbReference type="EMBL" id="CAB4636907.1"/>
    </source>
</evidence>
<feature type="domain" description="Endoribonuclease L-PSP/chorismate mutase-like" evidence="1">
    <location>
        <begin position="6"/>
        <end position="149"/>
    </location>
</feature>
<dbReference type="PANTHER" id="PTHR43760:SF1">
    <property type="entry name" value="ENDORIBONUCLEASE L-PSP_CHORISMATE MUTASE-LIKE DOMAIN-CONTAINING PROTEIN"/>
    <property type="match status" value="1"/>
</dbReference>
<dbReference type="PANTHER" id="PTHR43760">
    <property type="entry name" value="ENDORIBONUCLEASE-RELATED"/>
    <property type="match status" value="1"/>
</dbReference>